<gene>
    <name evidence="1" type="ORF">A2290_01945</name>
</gene>
<organism evidence="1 2">
    <name type="scientific">candidate division WOR-1 bacterium RIFOXYB2_FULL_36_35</name>
    <dbReference type="NCBI Taxonomy" id="1802578"/>
    <lineage>
        <taxon>Bacteria</taxon>
        <taxon>Bacillati</taxon>
        <taxon>Saganbacteria</taxon>
    </lineage>
</organism>
<name>A0A1F4RZA8_UNCSA</name>
<evidence type="ECO:0000313" key="1">
    <source>
        <dbReference type="EMBL" id="OGC13500.1"/>
    </source>
</evidence>
<proteinExistence type="predicted"/>
<sequence>MGIKMTKVSLWAQRAECVLFSSRHKYMEGLSSFSRRLAVKLIETSYFPPHTILGDFMPATCEIEQSFKLDPKKALVTFSRLFYEEENFMCRDRNTKKKLMPKNWSVSIPRCVCAALLSAEIREVEFLEPKWRVTSRENFRGSVNILSDAIISVLRSLSLSNTWEDVVDYKKRGWKQRDWEYLNLTWGRTRTSVDQRNRQVEVIVGEAKGVKLYIEIKSIGDHQKKAIVKWDETNAKKIRGY</sequence>
<dbReference type="EMBL" id="MEUA01000053">
    <property type="protein sequence ID" value="OGC13500.1"/>
    <property type="molecule type" value="Genomic_DNA"/>
</dbReference>
<accession>A0A1F4RZA8</accession>
<dbReference type="Proteomes" id="UP000177905">
    <property type="component" value="Unassembled WGS sequence"/>
</dbReference>
<comment type="caution">
    <text evidence="1">The sequence shown here is derived from an EMBL/GenBank/DDBJ whole genome shotgun (WGS) entry which is preliminary data.</text>
</comment>
<evidence type="ECO:0000313" key="2">
    <source>
        <dbReference type="Proteomes" id="UP000177905"/>
    </source>
</evidence>
<reference evidence="1 2" key="1">
    <citation type="journal article" date="2016" name="Nat. Commun.">
        <title>Thousands of microbial genomes shed light on interconnected biogeochemical processes in an aquifer system.</title>
        <authorList>
            <person name="Anantharaman K."/>
            <person name="Brown C.T."/>
            <person name="Hug L.A."/>
            <person name="Sharon I."/>
            <person name="Castelle C.J."/>
            <person name="Probst A.J."/>
            <person name="Thomas B.C."/>
            <person name="Singh A."/>
            <person name="Wilkins M.J."/>
            <person name="Karaoz U."/>
            <person name="Brodie E.L."/>
            <person name="Williams K.H."/>
            <person name="Hubbard S.S."/>
            <person name="Banfield J.F."/>
        </authorList>
    </citation>
    <scope>NUCLEOTIDE SEQUENCE [LARGE SCALE GENOMIC DNA]</scope>
</reference>
<dbReference type="AlphaFoldDB" id="A0A1F4RZA8"/>
<protein>
    <submittedName>
        <fullName evidence="1">Uncharacterized protein</fullName>
    </submittedName>
</protein>